<dbReference type="CDD" id="cd03221">
    <property type="entry name" value="ABCF_EF-3"/>
    <property type="match status" value="1"/>
</dbReference>
<keyword evidence="6 9" id="KW-0067">ATP-binding</keyword>
<dbReference type="PROSITE" id="PS50893">
    <property type="entry name" value="ABC_TRANSPORTER_2"/>
    <property type="match status" value="1"/>
</dbReference>
<dbReference type="OrthoDB" id="6500128at2759"/>
<sequence>MYPPPQQPPPQKVDSITIPVGPRLGGKVVEAKGLSKAFGDRLLVDGLSFSIPPGAVVGIVGGNGAGKTTLFRMIMGQDTPDSGELELGDTVVPMYVDQSRDDLDASKTVYDAIADGSDEIDLNGRTVNARAYCGWYNFKGADQSKRVGDLSGGERNRLQLARVLRQSGNLLLLDEPTNDLDVTTLRCLEEAVSNFAGSTLVVSHDRWFLDRVATHILAFEGDSQVSWFEGGWADYEAYQRQKTGGQLQPHRVKFRRLATV</sequence>
<dbReference type="InterPro" id="IPR022374">
    <property type="entry name" value="EttA"/>
</dbReference>
<evidence type="ECO:0000256" key="4">
    <source>
        <dbReference type="ARBA" id="ARBA00022737"/>
    </source>
</evidence>
<dbReference type="RefSeq" id="XP_013893784.1">
    <property type="nucleotide sequence ID" value="XM_014038330.1"/>
</dbReference>
<dbReference type="InterPro" id="IPR003439">
    <property type="entry name" value="ABC_transporter-like_ATP-bd"/>
</dbReference>
<dbReference type="InterPro" id="IPR027417">
    <property type="entry name" value="P-loop_NTPase"/>
</dbReference>
<evidence type="ECO:0000313" key="9">
    <source>
        <dbReference type="EMBL" id="KIY94764.1"/>
    </source>
</evidence>
<dbReference type="Pfam" id="PF00005">
    <property type="entry name" value="ABC_tran"/>
    <property type="match status" value="1"/>
</dbReference>
<evidence type="ECO:0000256" key="1">
    <source>
        <dbReference type="ARBA" id="ARBA00005868"/>
    </source>
</evidence>
<dbReference type="PANTHER" id="PTHR43858:SF1">
    <property type="entry name" value="ABC TRANSPORTER-RELATED PROTEIN"/>
    <property type="match status" value="1"/>
</dbReference>
<gene>
    <name evidence="9" type="ORF">MNEG_13199</name>
</gene>
<dbReference type="GeneID" id="25730637"/>
<dbReference type="EC" id="3.6.3.41" evidence="9"/>
<dbReference type="SUPFAM" id="SSF52540">
    <property type="entry name" value="P-loop containing nucleoside triphosphate hydrolases"/>
    <property type="match status" value="1"/>
</dbReference>
<protein>
    <submittedName>
        <fullName evidence="9">Putative ABC transporter ATP-binding protein</fullName>
        <ecNumber evidence="9">3.6.3.41</ecNumber>
    </submittedName>
</protein>
<dbReference type="Proteomes" id="UP000054498">
    <property type="component" value="Unassembled WGS sequence"/>
</dbReference>
<keyword evidence="2" id="KW-0820">tRNA-binding</keyword>
<evidence type="ECO:0000313" key="10">
    <source>
        <dbReference type="Proteomes" id="UP000054498"/>
    </source>
</evidence>
<keyword evidence="2" id="KW-0694">RNA-binding</keyword>
<evidence type="ECO:0000256" key="2">
    <source>
        <dbReference type="ARBA" id="ARBA00022555"/>
    </source>
</evidence>
<reference evidence="9 10" key="1">
    <citation type="journal article" date="2013" name="BMC Genomics">
        <title>Reconstruction of the lipid metabolism for the microalga Monoraphidium neglectum from its genome sequence reveals characteristics suitable for biofuel production.</title>
        <authorList>
            <person name="Bogen C."/>
            <person name="Al-Dilaimi A."/>
            <person name="Albersmeier A."/>
            <person name="Wichmann J."/>
            <person name="Grundmann M."/>
            <person name="Rupp O."/>
            <person name="Lauersen K.J."/>
            <person name="Blifernez-Klassen O."/>
            <person name="Kalinowski J."/>
            <person name="Goesmann A."/>
            <person name="Mussgnug J.H."/>
            <person name="Kruse O."/>
        </authorList>
    </citation>
    <scope>NUCLEOTIDE SEQUENCE [LARGE SCALE GENOMIC DNA]</scope>
    <source>
        <strain evidence="9 10">SAG 48.87</strain>
    </source>
</reference>
<dbReference type="PROSITE" id="PS00211">
    <property type="entry name" value="ABC_TRANSPORTER_1"/>
    <property type="match status" value="1"/>
</dbReference>
<evidence type="ECO:0000256" key="7">
    <source>
        <dbReference type="ARBA" id="ARBA00022845"/>
    </source>
</evidence>
<dbReference type="EMBL" id="KK103902">
    <property type="protein sequence ID" value="KIY94764.1"/>
    <property type="molecule type" value="Genomic_DNA"/>
</dbReference>
<dbReference type="GO" id="GO:0005524">
    <property type="term" value="F:ATP binding"/>
    <property type="evidence" value="ECO:0007669"/>
    <property type="project" value="UniProtKB-KW"/>
</dbReference>
<dbReference type="GO" id="GO:0000049">
    <property type="term" value="F:tRNA binding"/>
    <property type="evidence" value="ECO:0007669"/>
    <property type="project" value="UniProtKB-KW"/>
</dbReference>
<dbReference type="GO" id="GO:0016887">
    <property type="term" value="F:ATP hydrolysis activity"/>
    <property type="evidence" value="ECO:0007669"/>
    <property type="project" value="InterPro"/>
</dbReference>
<dbReference type="AlphaFoldDB" id="A0A0D2LT13"/>
<keyword evidence="9" id="KW-0378">Hydrolase</keyword>
<name>A0A0D2LT13_9CHLO</name>
<evidence type="ECO:0000259" key="8">
    <source>
        <dbReference type="PROSITE" id="PS50893"/>
    </source>
</evidence>
<dbReference type="SMART" id="SM00382">
    <property type="entry name" value="AAA"/>
    <property type="match status" value="1"/>
</dbReference>
<evidence type="ECO:0000256" key="3">
    <source>
        <dbReference type="ARBA" id="ARBA00022730"/>
    </source>
</evidence>
<dbReference type="Gene3D" id="3.40.50.300">
    <property type="entry name" value="P-loop containing nucleotide triphosphate hydrolases"/>
    <property type="match status" value="1"/>
</dbReference>
<dbReference type="PANTHER" id="PTHR43858">
    <property type="entry name" value="ENERGY-DEPENDENT TRANSLATIONAL THROTTLE PROTEIN ETTA"/>
    <property type="match status" value="1"/>
</dbReference>
<dbReference type="InterPro" id="IPR003593">
    <property type="entry name" value="AAA+_ATPase"/>
</dbReference>
<dbReference type="KEGG" id="mng:MNEG_13199"/>
<proteinExistence type="inferred from homology"/>
<dbReference type="STRING" id="145388.A0A0D2LT13"/>
<evidence type="ECO:0000256" key="6">
    <source>
        <dbReference type="ARBA" id="ARBA00022840"/>
    </source>
</evidence>
<keyword evidence="10" id="KW-1185">Reference proteome</keyword>
<feature type="domain" description="ABC transporter" evidence="8">
    <location>
        <begin position="29"/>
        <end position="255"/>
    </location>
</feature>
<dbReference type="InterPro" id="IPR017871">
    <property type="entry name" value="ABC_transporter-like_CS"/>
</dbReference>
<keyword evidence="7" id="KW-0810">Translation regulation</keyword>
<keyword evidence="5" id="KW-0547">Nucleotide-binding</keyword>
<dbReference type="FunFam" id="3.40.50.300:FF:000183">
    <property type="entry name" value="ABC transporter ATP-binding protein yjjK"/>
    <property type="match status" value="1"/>
</dbReference>
<organism evidence="9 10">
    <name type="scientific">Monoraphidium neglectum</name>
    <dbReference type="NCBI Taxonomy" id="145388"/>
    <lineage>
        <taxon>Eukaryota</taxon>
        <taxon>Viridiplantae</taxon>
        <taxon>Chlorophyta</taxon>
        <taxon>core chlorophytes</taxon>
        <taxon>Chlorophyceae</taxon>
        <taxon>CS clade</taxon>
        <taxon>Sphaeropleales</taxon>
        <taxon>Selenastraceae</taxon>
        <taxon>Monoraphidium</taxon>
    </lineage>
</organism>
<comment type="similarity">
    <text evidence="1">Belongs to the ABC transporter superfamily. ABCF family. Translational throttle EttA subfamily.</text>
</comment>
<evidence type="ECO:0000256" key="5">
    <source>
        <dbReference type="ARBA" id="ARBA00022741"/>
    </source>
</evidence>
<keyword evidence="4" id="KW-0677">Repeat</keyword>
<accession>A0A0D2LT13</accession>
<dbReference type="GO" id="GO:0019843">
    <property type="term" value="F:rRNA binding"/>
    <property type="evidence" value="ECO:0007669"/>
    <property type="project" value="UniProtKB-KW"/>
</dbReference>
<dbReference type="GO" id="GO:0045900">
    <property type="term" value="P:negative regulation of translational elongation"/>
    <property type="evidence" value="ECO:0007669"/>
    <property type="project" value="InterPro"/>
</dbReference>
<keyword evidence="3" id="KW-0699">rRNA-binding</keyword>